<name>A0ABT8D9B3_9RHOB</name>
<evidence type="ECO:0000313" key="1">
    <source>
        <dbReference type="EMBL" id="MDN3712015.1"/>
    </source>
</evidence>
<keyword evidence="2" id="KW-1185">Reference proteome</keyword>
<proteinExistence type="predicted"/>
<evidence type="ECO:0000313" key="2">
    <source>
        <dbReference type="Proteomes" id="UP001243846"/>
    </source>
</evidence>
<dbReference type="Proteomes" id="UP001243846">
    <property type="component" value="Unassembled WGS sequence"/>
</dbReference>
<protein>
    <submittedName>
        <fullName evidence="1">Uncharacterized protein</fullName>
    </submittedName>
</protein>
<dbReference type="RefSeq" id="WP_377787519.1">
    <property type="nucleotide sequence ID" value="NZ_JBHUOC010000001.1"/>
</dbReference>
<sequence>MGFFDRIGGDGVEGLFDIPGAAGLRIAQRRHNGAQTLDLVGDGVDGREPACPVEGCSALDLRLCHLAASGHVCAFP</sequence>
<comment type="caution">
    <text evidence="1">The sequence shown here is derived from an EMBL/GenBank/DDBJ whole genome shotgun (WGS) entry which is preliminary data.</text>
</comment>
<reference evidence="2" key="1">
    <citation type="journal article" date="2019" name="Int. J. Syst. Evol. Microbiol.">
        <title>The Global Catalogue of Microorganisms (GCM) 10K type strain sequencing project: providing services to taxonomists for standard genome sequencing and annotation.</title>
        <authorList>
            <consortium name="The Broad Institute Genomics Platform"/>
            <consortium name="The Broad Institute Genome Sequencing Center for Infectious Disease"/>
            <person name="Wu L."/>
            <person name="Ma J."/>
        </authorList>
    </citation>
    <scope>NUCLEOTIDE SEQUENCE [LARGE SCALE GENOMIC DNA]</scope>
    <source>
        <strain evidence="2">CECT 8482</strain>
    </source>
</reference>
<organism evidence="1 2">
    <name type="scientific">Paracoccus cavernae</name>
    <dbReference type="NCBI Taxonomy" id="1571207"/>
    <lineage>
        <taxon>Bacteria</taxon>
        <taxon>Pseudomonadati</taxon>
        <taxon>Pseudomonadota</taxon>
        <taxon>Alphaproteobacteria</taxon>
        <taxon>Rhodobacterales</taxon>
        <taxon>Paracoccaceae</taxon>
        <taxon>Paracoccus</taxon>
    </lineage>
</organism>
<dbReference type="EMBL" id="JAUFRC010000001">
    <property type="protein sequence ID" value="MDN3712015.1"/>
    <property type="molecule type" value="Genomic_DNA"/>
</dbReference>
<accession>A0ABT8D9B3</accession>
<gene>
    <name evidence="1" type="ORF">QWZ10_09710</name>
</gene>